<dbReference type="InterPro" id="IPR050324">
    <property type="entry name" value="CDP-alcohol_PTase-I"/>
</dbReference>
<dbReference type="GO" id="GO:0008444">
    <property type="term" value="F:CDP-diacylglycerol-glycerol-3-phosphate 3-phosphatidyltransferase activity"/>
    <property type="evidence" value="ECO:0007669"/>
    <property type="project" value="UniProtKB-EC"/>
</dbReference>
<evidence type="ECO:0000256" key="5">
    <source>
        <dbReference type="ARBA" id="ARBA00014944"/>
    </source>
</evidence>
<dbReference type="Pfam" id="PF01066">
    <property type="entry name" value="CDP-OH_P_transf"/>
    <property type="match status" value="1"/>
</dbReference>
<comment type="pathway">
    <text evidence="2">Phospholipid metabolism; phosphatidylglycerol biosynthesis; phosphatidylglycerol from CDP-diacylglycerol: step 1/2.</text>
</comment>
<dbReference type="InterPro" id="IPR000462">
    <property type="entry name" value="CDP-OH_P_trans"/>
</dbReference>
<comment type="subcellular location">
    <subcellularLocation>
        <location evidence="1">Membrane</location>
        <topology evidence="1">Multi-pass membrane protein</topology>
    </subcellularLocation>
</comment>
<comment type="similarity">
    <text evidence="3 15">Belongs to the CDP-alcohol phosphatidyltransferase class-I family.</text>
</comment>
<dbReference type="PIRSF" id="PIRSF000847">
    <property type="entry name" value="Phos_ph_gly_syn"/>
    <property type="match status" value="1"/>
</dbReference>
<sequence length="189" mass="21712">MIWRFWTVPNQLTLARLIFVPFVITNVLDYNFKWALGLFIAAGLSDGLDGLLARWLKQRSTLGEYLDPIADKLLLSSLFLVLSFRQIIPWRFTVVVFSRDICILMLCALIYVTTPLRDFRPSFLGKLNTVAQVGALFLVLLNEVVDRNWIYVGKDYLLWTVFALTCLSALHYLYLVGYRLHQVTSAASK</sequence>
<dbReference type="InterPro" id="IPR004570">
    <property type="entry name" value="Phosphatidylglycerol_P_synth"/>
</dbReference>
<keyword evidence="7 15" id="KW-0808">Transferase</keyword>
<evidence type="ECO:0000256" key="4">
    <source>
        <dbReference type="ARBA" id="ARBA00013170"/>
    </source>
</evidence>
<dbReference type="HOGENOM" id="CLU_051314_6_2_0"/>
<gene>
    <name evidence="17" type="ordered locus">Acid345_3995</name>
</gene>
<keyword evidence="9 16" id="KW-1133">Transmembrane helix</keyword>
<dbReference type="Gene3D" id="1.20.120.1760">
    <property type="match status" value="1"/>
</dbReference>
<dbReference type="PROSITE" id="PS00379">
    <property type="entry name" value="CDP_ALCOHOL_P_TRANSF"/>
    <property type="match status" value="1"/>
</dbReference>
<dbReference type="EnsemblBacteria" id="ABF42995">
    <property type="protein sequence ID" value="ABF42995"/>
    <property type="gene ID" value="Acid345_3995"/>
</dbReference>
<keyword evidence="8 16" id="KW-0812">Transmembrane</keyword>
<name>Q1IJF5_KORVE</name>
<keyword evidence="18" id="KW-1185">Reference proteome</keyword>
<dbReference type="KEGG" id="aba:Acid345_3995"/>
<dbReference type="GO" id="GO:0016020">
    <property type="term" value="C:membrane"/>
    <property type="evidence" value="ECO:0007669"/>
    <property type="project" value="UniProtKB-SubCell"/>
</dbReference>
<organism evidence="17 18">
    <name type="scientific">Koribacter versatilis (strain Ellin345)</name>
    <dbReference type="NCBI Taxonomy" id="204669"/>
    <lineage>
        <taxon>Bacteria</taxon>
        <taxon>Pseudomonadati</taxon>
        <taxon>Acidobacteriota</taxon>
        <taxon>Terriglobia</taxon>
        <taxon>Terriglobales</taxon>
        <taxon>Candidatus Korobacteraceae</taxon>
        <taxon>Candidatus Korobacter</taxon>
    </lineage>
</organism>
<protein>
    <recommendedName>
        <fullName evidence="5">CDP-diacylglycerol--glycerol-3-phosphate 3-phosphatidyltransferase</fullName>
        <ecNumber evidence="4">2.7.8.5</ecNumber>
    </recommendedName>
</protein>
<dbReference type="GO" id="GO:0046474">
    <property type="term" value="P:glycerophospholipid biosynthetic process"/>
    <property type="evidence" value="ECO:0007669"/>
    <property type="project" value="TreeGrafter"/>
</dbReference>
<dbReference type="eggNOG" id="COG0558">
    <property type="taxonomic scope" value="Bacteria"/>
</dbReference>
<evidence type="ECO:0000256" key="3">
    <source>
        <dbReference type="ARBA" id="ARBA00010441"/>
    </source>
</evidence>
<evidence type="ECO:0000313" key="17">
    <source>
        <dbReference type="EMBL" id="ABF42995.1"/>
    </source>
</evidence>
<dbReference type="OrthoDB" id="9796672at2"/>
<evidence type="ECO:0000313" key="18">
    <source>
        <dbReference type="Proteomes" id="UP000002432"/>
    </source>
</evidence>
<dbReference type="EMBL" id="CP000360">
    <property type="protein sequence ID" value="ABF42995.1"/>
    <property type="molecule type" value="Genomic_DNA"/>
</dbReference>
<dbReference type="PANTHER" id="PTHR14269">
    <property type="entry name" value="CDP-DIACYLGLYCEROL--GLYCEROL-3-PHOSPHATE 3-PHOSPHATIDYLTRANSFERASE-RELATED"/>
    <property type="match status" value="1"/>
</dbReference>
<feature type="transmembrane region" description="Helical" evidence="16">
    <location>
        <begin position="90"/>
        <end position="111"/>
    </location>
</feature>
<reference evidence="17 18" key="1">
    <citation type="journal article" date="2009" name="Appl. Environ. Microbiol.">
        <title>Three genomes from the phylum Acidobacteria provide insight into the lifestyles of these microorganisms in soils.</title>
        <authorList>
            <person name="Ward N.L."/>
            <person name="Challacombe J.F."/>
            <person name="Janssen P.H."/>
            <person name="Henrissat B."/>
            <person name="Coutinho P.M."/>
            <person name="Wu M."/>
            <person name="Xie G."/>
            <person name="Haft D.H."/>
            <person name="Sait M."/>
            <person name="Badger J."/>
            <person name="Barabote R.D."/>
            <person name="Bradley B."/>
            <person name="Brettin T.S."/>
            <person name="Brinkac L.M."/>
            <person name="Bruce D."/>
            <person name="Creasy T."/>
            <person name="Daugherty S.C."/>
            <person name="Davidsen T.M."/>
            <person name="DeBoy R.T."/>
            <person name="Detter J.C."/>
            <person name="Dodson R.J."/>
            <person name="Durkin A.S."/>
            <person name="Ganapathy A."/>
            <person name="Gwinn-Giglio M."/>
            <person name="Han C.S."/>
            <person name="Khouri H."/>
            <person name="Kiss H."/>
            <person name="Kothari S.P."/>
            <person name="Madupu R."/>
            <person name="Nelson K.E."/>
            <person name="Nelson W.C."/>
            <person name="Paulsen I."/>
            <person name="Penn K."/>
            <person name="Ren Q."/>
            <person name="Rosovitz M.J."/>
            <person name="Selengut J.D."/>
            <person name="Shrivastava S."/>
            <person name="Sullivan S.A."/>
            <person name="Tapia R."/>
            <person name="Thompson L.S."/>
            <person name="Watkins K.L."/>
            <person name="Yang Q."/>
            <person name="Yu C."/>
            <person name="Zafar N."/>
            <person name="Zhou L."/>
            <person name="Kuske C.R."/>
        </authorList>
    </citation>
    <scope>NUCLEOTIDE SEQUENCE [LARGE SCALE GENOMIC DNA]</scope>
    <source>
        <strain evidence="17 18">Ellin345</strain>
    </source>
</reference>
<evidence type="ECO:0000256" key="7">
    <source>
        <dbReference type="ARBA" id="ARBA00022679"/>
    </source>
</evidence>
<evidence type="ECO:0000256" key="6">
    <source>
        <dbReference type="ARBA" id="ARBA00022516"/>
    </source>
</evidence>
<comment type="catalytic activity">
    <reaction evidence="14">
        <text>a CDP-1,2-diacyl-sn-glycerol + sn-glycerol 3-phosphate = a 1,2-diacyl-sn-glycero-3-phospho-(1'-sn-glycero-3'-phosphate) + CMP + H(+)</text>
        <dbReference type="Rhea" id="RHEA:12593"/>
        <dbReference type="ChEBI" id="CHEBI:15378"/>
        <dbReference type="ChEBI" id="CHEBI:57597"/>
        <dbReference type="ChEBI" id="CHEBI:58332"/>
        <dbReference type="ChEBI" id="CHEBI:60110"/>
        <dbReference type="ChEBI" id="CHEBI:60377"/>
        <dbReference type="EC" id="2.7.8.5"/>
    </reaction>
</comment>
<evidence type="ECO:0000256" key="1">
    <source>
        <dbReference type="ARBA" id="ARBA00004141"/>
    </source>
</evidence>
<evidence type="ECO:0000256" key="11">
    <source>
        <dbReference type="ARBA" id="ARBA00023136"/>
    </source>
</evidence>
<dbReference type="EC" id="2.7.8.5" evidence="4"/>
<evidence type="ECO:0000256" key="12">
    <source>
        <dbReference type="ARBA" id="ARBA00023209"/>
    </source>
</evidence>
<dbReference type="InterPro" id="IPR048254">
    <property type="entry name" value="CDP_ALCOHOL_P_TRANSF_CS"/>
</dbReference>
<dbReference type="AlphaFoldDB" id="Q1IJF5"/>
<evidence type="ECO:0000256" key="15">
    <source>
        <dbReference type="RuleBase" id="RU003750"/>
    </source>
</evidence>
<keyword evidence="11 16" id="KW-0472">Membrane</keyword>
<feature type="transmembrane region" description="Helical" evidence="16">
    <location>
        <begin position="12"/>
        <end position="28"/>
    </location>
</feature>
<evidence type="ECO:0000256" key="10">
    <source>
        <dbReference type="ARBA" id="ARBA00023098"/>
    </source>
</evidence>
<feature type="transmembrane region" description="Helical" evidence="16">
    <location>
        <begin position="123"/>
        <end position="141"/>
    </location>
</feature>
<proteinExistence type="inferred from homology"/>
<dbReference type="STRING" id="204669.Acid345_3995"/>
<feature type="transmembrane region" description="Helical" evidence="16">
    <location>
        <begin position="156"/>
        <end position="175"/>
    </location>
</feature>
<dbReference type="RefSeq" id="WP_011524794.1">
    <property type="nucleotide sequence ID" value="NC_008009.1"/>
</dbReference>
<keyword evidence="6" id="KW-0444">Lipid biosynthesis</keyword>
<dbReference type="Proteomes" id="UP000002432">
    <property type="component" value="Chromosome"/>
</dbReference>
<dbReference type="InterPro" id="IPR043130">
    <property type="entry name" value="CDP-OH_PTrfase_TM_dom"/>
</dbReference>
<evidence type="ECO:0000256" key="13">
    <source>
        <dbReference type="ARBA" id="ARBA00023264"/>
    </source>
</evidence>
<keyword evidence="13" id="KW-1208">Phospholipid metabolism</keyword>
<accession>Q1IJF5</accession>
<evidence type="ECO:0000256" key="16">
    <source>
        <dbReference type="SAM" id="Phobius"/>
    </source>
</evidence>
<evidence type="ECO:0000256" key="14">
    <source>
        <dbReference type="ARBA" id="ARBA00048586"/>
    </source>
</evidence>
<evidence type="ECO:0000256" key="8">
    <source>
        <dbReference type="ARBA" id="ARBA00022692"/>
    </source>
</evidence>
<evidence type="ECO:0000256" key="9">
    <source>
        <dbReference type="ARBA" id="ARBA00022989"/>
    </source>
</evidence>
<evidence type="ECO:0000256" key="2">
    <source>
        <dbReference type="ARBA" id="ARBA00005042"/>
    </source>
</evidence>
<keyword evidence="12" id="KW-0594">Phospholipid biosynthesis</keyword>
<dbReference type="PANTHER" id="PTHR14269:SF11">
    <property type="entry name" value="CDP-DIACYLGLYCEROL--GLYCEROL-3-PHOSPHATE 3-PHOSPHATIDYLTRANSFERASE"/>
    <property type="match status" value="1"/>
</dbReference>
<keyword evidence="10" id="KW-0443">Lipid metabolism</keyword>